<feature type="compositionally biased region" description="Polar residues" evidence="1">
    <location>
        <begin position="280"/>
        <end position="295"/>
    </location>
</feature>
<dbReference type="OrthoDB" id="2149224at2759"/>
<feature type="region of interest" description="Disordered" evidence="1">
    <location>
        <begin position="2098"/>
        <end position="2126"/>
    </location>
</feature>
<dbReference type="SMART" id="SM00233">
    <property type="entry name" value="PH"/>
    <property type="match status" value="1"/>
</dbReference>
<feature type="compositionally biased region" description="Acidic residues" evidence="1">
    <location>
        <begin position="2099"/>
        <end position="2123"/>
    </location>
</feature>
<organism evidence="3 4">
    <name type="scientific">Kluyveromyces dobzhanskii CBS 2104</name>
    <dbReference type="NCBI Taxonomy" id="1427455"/>
    <lineage>
        <taxon>Eukaryota</taxon>
        <taxon>Fungi</taxon>
        <taxon>Dikarya</taxon>
        <taxon>Ascomycota</taxon>
        <taxon>Saccharomycotina</taxon>
        <taxon>Saccharomycetes</taxon>
        <taxon>Saccharomycetales</taxon>
        <taxon>Saccharomycetaceae</taxon>
        <taxon>Kluyveromyces</taxon>
    </lineage>
</organism>
<dbReference type="InterPro" id="IPR024774">
    <property type="entry name" value="PH_dom-Mcp5-type"/>
</dbReference>
<feature type="region of interest" description="Disordered" evidence="1">
    <location>
        <begin position="2460"/>
        <end position="2480"/>
    </location>
</feature>
<feature type="compositionally biased region" description="Low complexity" evidence="1">
    <location>
        <begin position="2255"/>
        <end position="2265"/>
    </location>
</feature>
<dbReference type="PANTHER" id="PTHR28190">
    <property type="entry name" value="NUCLEAR MIGRATION PROTEIN NUM1"/>
    <property type="match status" value="1"/>
</dbReference>
<dbReference type="PROSITE" id="PS50003">
    <property type="entry name" value="PH_DOMAIN"/>
    <property type="match status" value="1"/>
</dbReference>
<dbReference type="InterPro" id="IPR057974">
    <property type="entry name" value="NUA/TPR/MLP1-2-like_dom"/>
</dbReference>
<feature type="region of interest" description="Disordered" evidence="1">
    <location>
        <begin position="22"/>
        <end position="42"/>
    </location>
</feature>
<name>A0A0A8L6V3_9SACH</name>
<dbReference type="Proteomes" id="UP000031516">
    <property type="component" value="Unassembled WGS sequence"/>
</dbReference>
<evidence type="ECO:0000313" key="4">
    <source>
        <dbReference type="Proteomes" id="UP000031516"/>
    </source>
</evidence>
<feature type="region of interest" description="Disordered" evidence="1">
    <location>
        <begin position="336"/>
        <end position="391"/>
    </location>
</feature>
<reference evidence="3 4" key="1">
    <citation type="submission" date="2014-03" db="EMBL/GenBank/DDBJ databases">
        <title>The genome of Kluyveromyces dobzhanskii.</title>
        <authorList>
            <person name="Nystedt B."/>
            <person name="Astrom S."/>
        </authorList>
    </citation>
    <scope>NUCLEOTIDE SEQUENCE [LARGE SCALE GENOMIC DNA]</scope>
    <source>
        <strain evidence="3 4">CBS 2104</strain>
    </source>
</reference>
<protein>
    <submittedName>
        <fullName evidence="3">WGS project CCBQ000000000 data, contig 00102</fullName>
    </submittedName>
</protein>
<dbReference type="GO" id="GO:0005739">
    <property type="term" value="C:mitochondrion"/>
    <property type="evidence" value="ECO:0007669"/>
    <property type="project" value="TreeGrafter"/>
</dbReference>
<dbReference type="Pfam" id="PF25785">
    <property type="entry name" value="TPR"/>
    <property type="match status" value="1"/>
</dbReference>
<dbReference type="GO" id="GO:0000226">
    <property type="term" value="P:microtubule cytoskeleton organization"/>
    <property type="evidence" value="ECO:0007669"/>
    <property type="project" value="TreeGrafter"/>
</dbReference>
<dbReference type="GO" id="GO:0005938">
    <property type="term" value="C:cell cortex"/>
    <property type="evidence" value="ECO:0007669"/>
    <property type="project" value="InterPro"/>
</dbReference>
<feature type="domain" description="PH" evidence="2">
    <location>
        <begin position="2318"/>
        <end position="2418"/>
    </location>
</feature>
<dbReference type="GO" id="GO:0005543">
    <property type="term" value="F:phospholipid binding"/>
    <property type="evidence" value="ECO:0007669"/>
    <property type="project" value="InterPro"/>
</dbReference>
<comment type="caution">
    <text evidence="3">The sequence shown here is derived from an EMBL/GenBank/DDBJ whole genome shotgun (WGS) entry which is preliminary data.</text>
</comment>
<gene>
    <name evidence="3" type="ORF">KLDO_g2276</name>
</gene>
<dbReference type="GO" id="GO:0015631">
    <property type="term" value="F:tubulin binding"/>
    <property type="evidence" value="ECO:0007669"/>
    <property type="project" value="TreeGrafter"/>
</dbReference>
<dbReference type="InterPro" id="IPR053005">
    <property type="entry name" value="Nuclear_Pos-Cytoskel_Interact"/>
</dbReference>
<feature type="region of interest" description="Disordered" evidence="1">
    <location>
        <begin position="248"/>
        <end position="295"/>
    </location>
</feature>
<accession>A0A0A8L6V3</accession>
<keyword evidence="4" id="KW-1185">Reference proteome</keyword>
<proteinExistence type="predicted"/>
<dbReference type="PANTHER" id="PTHR28190:SF1">
    <property type="entry name" value="NUCLEAR MIGRATION PROTEIN NUM1"/>
    <property type="match status" value="1"/>
</dbReference>
<dbReference type="CDD" id="cd13365">
    <property type="entry name" value="PH_PLC_plant-like"/>
    <property type="match status" value="1"/>
</dbReference>
<evidence type="ECO:0000313" key="3">
    <source>
        <dbReference type="EMBL" id="CDO93990.1"/>
    </source>
</evidence>
<feature type="compositionally biased region" description="Polar residues" evidence="1">
    <location>
        <begin position="351"/>
        <end position="385"/>
    </location>
</feature>
<dbReference type="InterPro" id="IPR001849">
    <property type="entry name" value="PH_domain"/>
</dbReference>
<evidence type="ECO:0000259" key="2">
    <source>
        <dbReference type="PROSITE" id="PS50003"/>
    </source>
</evidence>
<evidence type="ECO:0000256" key="1">
    <source>
        <dbReference type="SAM" id="MobiDB-lite"/>
    </source>
</evidence>
<sequence>MPGKGSSHTDKRYSRDELKLKLNRLQEQQQHQQDVSHEKSGEFGLPFSDVLNKRDNRASLPVFAGSPAHAGVISANSGEDVNFVVGLSENLLVECRRLQSQNERKSAKLSSLQADYEKLKINLERLTTKHESMTKNEDSLKDTNWQLEMKLQSLSQDFQRLTENFNRNKIELEKQMELSRDMKTELEENTLVRMGLKSELDSKNQTHLNEIKELKGRVEELNNENDQLHNSVNDLSEKVTTLTREMEARKKDLGQNPTESATIPSGGELDFTSKPYATDTPLSSGEDSNSRGIINPNLENQTLKANLTHANQVILKLKQKLNRSKFDNTTNLSVVSKSSREKSKGPLTFFGSASTPQKSIHSSINGEFTDNESSTWSPGFSPSQSKRGDISDIDAESFISETMDYERDPISGRNLQEADDDLINKLDYEDIENFAKSHNLALVPIADLDELKQGKTDNTKSYEDASQRVISELTMLGYFNISDSNNNKEIDIKSVVENPSKDYLSSNLKKYNLTAVSEEDYQSLSNPSVETLRKTLEGKGYVALSEKAHKDLLHASENPTLSYLQNKAHELKKKLVDIGEYDSLREPDAATLKNYAKSLGLEVVDQSELTEIKDSLANPSIDYLEEKAEGQGLVVLSESSFAHLTEPNIDDIQKLADRYNHSVLHKDRYEELINPSIEKLSQMATGHQFSLISQKDLNDLKNKAERPDIDSLKAQANLNGYAIIPEKDHARLLHEKDHPSIGTIQSSVSAVDIDILLHWLAEKKSITIVDNSEYSRLSQLANSPSLERIKEIAKKSNHTVLSQTELDSIRNLAQDPPLDHLKEKLDKLGFVTITQEQLSTLNRQVESPSLETLSKKAAEKGYDVLSTSEHLALLKKSADPSIEEMQHLASVSGHLIVLQDEFDRLKKTVNEPSKNFIMQKAKEFDMVVIGQGEHQSLVHKSSDKSSILESVKNFGFIPVPVPELNSLKLGSVENVGLDKLTNRLQAFGYIAITNEEYTELKAPAKEKVTVDETIELCGKHNLKPVAFEEYQKLQEDSKAALLSEDELIKKVKSHGYVVLDKKEYEETIRKSEKPDLVHISKHLLSYKMVPVDSERYENLKAIEEAPSMEFLRKKATQQNQRIISFKEIEELKTSLEHPSQEYLENKANDLGLSVMPVETFEQLKSSYDTPTITHLSNRANAVGKRLIDPMEYDSMKRHIENPTRKEAEELASKVKCRIIPSEDYEQLQQELYSPSLEKLTQQCEKIGYHVLPKQDFDELLLITTAPSPKFLEEKALKQNKVMLSTSEHDRLRDSMVTCLQDLQQKAQAFQQVLISKSDYEALSNPSLNELQNQIIEKGHVVLDAESYETLKASNVESISKQEIIELCSKFDLLALPKEDYAELKAPSVNKIRELVESSGHVLVDREELDSLKAKVENPAEEMILATAPKYGYKLVNERKYENLQNEARILTEPTKADVEKLASKLGLVALSEESYDALVGELKMVSETSTASPGSKVAASKLYFENVIKKENSSKEVVLESGKSLGFVRLDNDEYKRLLENQQKHELTITDIYNGAKTFDLTVLPSEEYKTLLQRKISKESVTYDDLQMHASRFALKLVPVNFVRDTQEESPSQRSLDYSSVPALTSYPSTNKSTASLSSTNSTGTDYYDAQQSSNSFGLRNSPSKSSIHTSSTYYTDADDFAEIDDDNASLTSTIKDGEPTFEDLERHAQAFGYILIPKEHHVEEKDVSTPVKSEELTKDVIYSAAPRFGLSVLPNEEFKEMEKILTSERLSPENIRTNARKYGLVVLGEAEHSELVKKSSVQVTPVPLISKETVKQKAIEHGFVPVTTNEYLKLIKPDNADAIKEKASKLGIVTLSQDEYDEIKQPLNRELLEARATEMELVTLPALEYTALKKPWTVTDVKEKCEELGLVTVEKQTYEEMLNKFNDDYLDIWAKKNDKVIVSKDEYDHLLDIEDQAASGAMTKDELIERAHELNIVPIDADKFDEIQRELASSGRNSMTEDDVVLKAKELGFVPVPVSQYDPSDAREISKDDLVERSRELGLVPIPIEQFEQIKKELETPTLTREQIVERATDFNLVALDLTEYNSLKKGSYILDNDNDFDTDEEAEADEEGEEEEEETDKIDSEIKQLNKAAKRFGLLCVPESAFVATSNANFPDVANVVVLPIKYYDTLLHQESENWARITDESLQAEAKRRGFQVGVNLRKDFGDSYAYGHRKNHSLATPSVISEDTRRSMSEAAAVAAMEDMEHQTRSRAPSRSSSVMRPPPSVQTNHASLMTHSDSIATGLSLVTMASLSTPSIIPALTQTMIGEYLHKYYRRLGSLIQSSRHERYFWIHPYTLTLYWSSSNPVLENPGNNRTRAAAIMGVESVDDPYPFPAGLYQKSIIVKTEGRDIKLTCPTRQRHNIWFNSLRYLLQRNLDGINLDDMVKDENNLNSNNIYQLPGETPQTATRRLSTTRRANSSSHVMHSSSKWSLRAT</sequence>
<dbReference type="EMBL" id="CCBQ010000027">
    <property type="protein sequence ID" value="CDO93990.1"/>
    <property type="molecule type" value="Genomic_DNA"/>
</dbReference>
<feature type="region of interest" description="Disordered" evidence="1">
    <location>
        <begin position="2247"/>
        <end position="2272"/>
    </location>
</feature>
<dbReference type="GO" id="GO:0032065">
    <property type="term" value="P:maintenance of protein location in cell cortex"/>
    <property type="evidence" value="ECO:0007669"/>
    <property type="project" value="InterPro"/>
</dbReference>
<dbReference type="Pfam" id="PF12814">
    <property type="entry name" value="Mcp5_PH"/>
    <property type="match status" value="1"/>
</dbReference>